<dbReference type="Proteomes" id="UP001195914">
    <property type="component" value="Unassembled WGS sequence"/>
</dbReference>
<evidence type="ECO:0008006" key="4">
    <source>
        <dbReference type="Google" id="ProtNLM"/>
    </source>
</evidence>
<organism evidence="2 3">
    <name type="scientific">Babesia divergens</name>
    <dbReference type="NCBI Taxonomy" id="32595"/>
    <lineage>
        <taxon>Eukaryota</taxon>
        <taxon>Sar</taxon>
        <taxon>Alveolata</taxon>
        <taxon>Apicomplexa</taxon>
        <taxon>Aconoidasida</taxon>
        <taxon>Piroplasmida</taxon>
        <taxon>Babesiidae</taxon>
        <taxon>Babesia</taxon>
    </lineage>
</organism>
<feature type="region of interest" description="Disordered" evidence="1">
    <location>
        <begin position="158"/>
        <end position="195"/>
    </location>
</feature>
<evidence type="ECO:0000313" key="2">
    <source>
        <dbReference type="EMBL" id="KAK1938353.1"/>
    </source>
</evidence>
<reference evidence="2" key="1">
    <citation type="journal article" date="2014" name="Nucleic Acids Res.">
        <title>The evolutionary dynamics of variant antigen genes in Babesia reveal a history of genomic innovation underlying host-parasite interaction.</title>
        <authorList>
            <person name="Jackson A.P."/>
            <person name="Otto T.D."/>
            <person name="Darby A."/>
            <person name="Ramaprasad A."/>
            <person name="Xia D."/>
            <person name="Echaide I.E."/>
            <person name="Farber M."/>
            <person name="Gahlot S."/>
            <person name="Gamble J."/>
            <person name="Gupta D."/>
            <person name="Gupta Y."/>
            <person name="Jackson L."/>
            <person name="Malandrin L."/>
            <person name="Malas T.B."/>
            <person name="Moussa E."/>
            <person name="Nair M."/>
            <person name="Reid A.J."/>
            <person name="Sanders M."/>
            <person name="Sharma J."/>
            <person name="Tracey A."/>
            <person name="Quail M.A."/>
            <person name="Weir W."/>
            <person name="Wastling J.M."/>
            <person name="Hall N."/>
            <person name="Willadsen P."/>
            <person name="Lingelbach K."/>
            <person name="Shiels B."/>
            <person name="Tait A."/>
            <person name="Berriman M."/>
            <person name="Allred D.R."/>
            <person name="Pain A."/>
        </authorList>
    </citation>
    <scope>NUCLEOTIDE SEQUENCE</scope>
    <source>
        <strain evidence="2">1802A</strain>
    </source>
</reference>
<evidence type="ECO:0000313" key="3">
    <source>
        <dbReference type="Proteomes" id="UP001195914"/>
    </source>
</evidence>
<comment type="caution">
    <text evidence="2">The sequence shown here is derived from an EMBL/GenBank/DDBJ whole genome shotgun (WGS) entry which is preliminary data.</text>
</comment>
<proteinExistence type="predicted"/>
<gene>
    <name evidence="2" type="ORF">X943_000494</name>
</gene>
<evidence type="ECO:0000256" key="1">
    <source>
        <dbReference type="SAM" id="MobiDB-lite"/>
    </source>
</evidence>
<sequence>MSHITHLLKCLARKHYRQQISAGVSGPPPGGLAPRLYGNVRFHSATAAAGVAKHSSAVENISEALGAIPQSPTEAGREATTVYVNELCMQMDQLMFSCKDHEDLLVLLVTHRGAMYLHNLVTAIRLLQAFAEQDRERTHRPDADDLFAGYKDVFAADGNGSKQGNVDGKCNNDGGCSQGDHDDDPKMTTEAGKDDLEGLTETQKEIVKRAKEEILIHFENPANQQYLNTNHSRPVAEAIVRDERYDLLMHDLYANRNKLDIESACHVIIALDSLQHKYFRLYNGILRHLMRLPLDSAHPEIAKRNGKLLLKTCHCYVKAGFYDIPLYSKVCREIYKRPIEHQVQDIDTETLMETLKLFANVDVYDPGVFANAASLVYALPLTPNDISHVAFAYAAHNNYTRLHDDILAWVARQIQERPSSFSTMQLARCVYSFAKMRLYFSGAYNALIQRLTDELEISTKSYATTTLTVPQMALLVERVANFLPEAAATKKLVRNLMTYLEELIDKIDETSAINIAFAVCATDSHDLNKYMASFLWRIIGRGTDWERHKYRVFAIWIFQVIKFPELNVNIPKRCVTAGMREWLLRHGNGPQFPNEFDEIVHILQHDLELANVTHEDKSTGDIDEVEREAVDVISAFPSIDIKANGKMLKIIMNEMNCRNNPANPIGVDLVVQNLIRESGQLIHSINFQHWGSMTRKEKVQYLKDVLQDM</sequence>
<dbReference type="EMBL" id="JAHBMH010000024">
    <property type="protein sequence ID" value="KAK1938353.1"/>
    <property type="molecule type" value="Genomic_DNA"/>
</dbReference>
<name>A0AAD9GH57_BABDI</name>
<dbReference type="AlphaFoldDB" id="A0AAD9GH57"/>
<feature type="compositionally biased region" description="Basic and acidic residues" evidence="1">
    <location>
        <begin position="179"/>
        <end position="195"/>
    </location>
</feature>
<accession>A0AAD9GH57</accession>
<reference evidence="2" key="2">
    <citation type="submission" date="2021-05" db="EMBL/GenBank/DDBJ databases">
        <authorList>
            <person name="Pain A."/>
        </authorList>
    </citation>
    <scope>NUCLEOTIDE SEQUENCE</scope>
    <source>
        <strain evidence="2">1802A</strain>
    </source>
</reference>
<protein>
    <recommendedName>
        <fullName evidence="4">RAP domain-containing protein</fullName>
    </recommendedName>
</protein>
<keyword evidence="3" id="KW-1185">Reference proteome</keyword>